<dbReference type="NCBIfam" id="NF037979">
    <property type="entry name" value="Na_transp"/>
    <property type="match status" value="1"/>
</dbReference>
<reference evidence="9" key="1">
    <citation type="submission" date="2025-08" db="UniProtKB">
        <authorList>
            <consortium name="RefSeq"/>
        </authorList>
    </citation>
    <scope>IDENTIFICATION</scope>
    <source>
        <tissue evidence="9">Testes</tissue>
    </source>
</reference>
<protein>
    <submittedName>
        <fullName evidence="9">Sodium- and chloride-dependent GABA transporter 1-like</fullName>
    </submittedName>
</protein>
<evidence type="ECO:0000256" key="3">
    <source>
        <dbReference type="ARBA" id="ARBA00022692"/>
    </source>
</evidence>
<sequence length="548" mass="60784">MGETTPLQNSIQVDDNTDDDDSGPKRGNFKSRFGMVVSCMGCMVGAGNIWRFPRIAANNSGDNGSLQFILAWLLFLFIWSIPMLVIEYASGRYCKCSPVRIFNNLLSSKNIWLGGWIAAVSTAIACYYAVLCAWCFYYLCYCTVNPLPTTEEESLDIFVSFVGETVWALLPQAIAIILAGLAVMWGVKTIERVNSVIVPIFLLLLLFTFIWAMTLPGAELGLKFLFSPDWELLADPQLWIDAASQNAFDTGAGWGLMTSYAAFTTEKTGIIKMSVIIPSFNNLISLMSAMMTFATVFAVESEAGLNKTEIVDILQNSGPANTGLTFIWMPILYSTITGGKILAIAFFLALSLALLSTEIAMIELAVKTLEDLGVKRFIAVPSTCVLIYVLGIGSAVNINYLVNQDLVWSYALLLSGIAFIYLVWRYGSSKFRSILINDFSTNDWHLPKLWEWIIKFLAPIEVAALLVWFALDQIHNNPDWYRVTSDGLLSCVVQWTLVAVLVIIFNVIYIKKKGPMTATAPSYDSMEDIKKEEQTEETLAAEAESAMH</sequence>
<evidence type="ECO:0000256" key="4">
    <source>
        <dbReference type="ARBA" id="ARBA00022989"/>
    </source>
</evidence>
<dbReference type="Proteomes" id="UP000694865">
    <property type="component" value="Unplaced"/>
</dbReference>
<gene>
    <name evidence="9" type="primary">LOC100373478</name>
</gene>
<dbReference type="Pfam" id="PF00209">
    <property type="entry name" value="SNF"/>
    <property type="match status" value="2"/>
</dbReference>
<feature type="transmembrane region" description="Helical" evidence="7">
    <location>
        <begin position="331"/>
        <end position="356"/>
    </location>
</feature>
<evidence type="ECO:0000256" key="6">
    <source>
        <dbReference type="SAM" id="MobiDB-lite"/>
    </source>
</evidence>
<evidence type="ECO:0000256" key="5">
    <source>
        <dbReference type="ARBA" id="ARBA00023136"/>
    </source>
</evidence>
<feature type="transmembrane region" description="Helical" evidence="7">
    <location>
        <begin position="377"/>
        <end position="400"/>
    </location>
</feature>
<name>A0ABM0GS86_SACKO</name>
<keyword evidence="5 7" id="KW-0472">Membrane</keyword>
<keyword evidence="4 7" id="KW-1133">Transmembrane helix</keyword>
<dbReference type="RefSeq" id="XP_002736219.1">
    <property type="nucleotide sequence ID" value="XM_002736173.1"/>
</dbReference>
<dbReference type="InterPro" id="IPR037272">
    <property type="entry name" value="SNS_sf"/>
</dbReference>
<feature type="transmembrane region" description="Helical" evidence="7">
    <location>
        <begin position="196"/>
        <end position="218"/>
    </location>
</feature>
<evidence type="ECO:0000313" key="9">
    <source>
        <dbReference type="RefSeq" id="XP_002736219.1"/>
    </source>
</evidence>
<feature type="transmembrane region" description="Helical" evidence="7">
    <location>
        <begin position="159"/>
        <end position="184"/>
    </location>
</feature>
<feature type="transmembrane region" description="Helical" evidence="7">
    <location>
        <begin position="238"/>
        <end position="263"/>
    </location>
</feature>
<feature type="transmembrane region" description="Helical" evidence="7">
    <location>
        <begin position="487"/>
        <end position="509"/>
    </location>
</feature>
<dbReference type="PRINTS" id="PR00176">
    <property type="entry name" value="NANEUSMPORT"/>
</dbReference>
<evidence type="ECO:0000313" key="8">
    <source>
        <dbReference type="Proteomes" id="UP000694865"/>
    </source>
</evidence>
<dbReference type="PROSITE" id="PS50267">
    <property type="entry name" value="NA_NEUROTRAN_SYMP_3"/>
    <property type="match status" value="1"/>
</dbReference>
<feature type="compositionally biased region" description="Polar residues" evidence="6">
    <location>
        <begin position="1"/>
        <end position="14"/>
    </location>
</feature>
<evidence type="ECO:0000256" key="2">
    <source>
        <dbReference type="ARBA" id="ARBA00022448"/>
    </source>
</evidence>
<feature type="transmembrane region" description="Helical" evidence="7">
    <location>
        <begin position="111"/>
        <end position="139"/>
    </location>
</feature>
<evidence type="ECO:0000256" key="1">
    <source>
        <dbReference type="ARBA" id="ARBA00004141"/>
    </source>
</evidence>
<feature type="transmembrane region" description="Helical" evidence="7">
    <location>
        <begin position="275"/>
        <end position="299"/>
    </location>
</feature>
<feature type="region of interest" description="Disordered" evidence="6">
    <location>
        <begin position="1"/>
        <end position="25"/>
    </location>
</feature>
<evidence type="ECO:0000256" key="7">
    <source>
        <dbReference type="SAM" id="Phobius"/>
    </source>
</evidence>
<dbReference type="PANTHER" id="PTHR42948">
    <property type="entry name" value="TRANSPORTER"/>
    <property type="match status" value="1"/>
</dbReference>
<dbReference type="PANTHER" id="PTHR42948:SF1">
    <property type="entry name" value="TRANSPORTER"/>
    <property type="match status" value="1"/>
</dbReference>
<proteinExistence type="predicted"/>
<feature type="transmembrane region" description="Helical" evidence="7">
    <location>
        <begin position="33"/>
        <end position="50"/>
    </location>
</feature>
<dbReference type="InterPro" id="IPR000175">
    <property type="entry name" value="Na/ntran_symport"/>
</dbReference>
<feature type="transmembrane region" description="Helical" evidence="7">
    <location>
        <begin position="70"/>
        <end position="90"/>
    </location>
</feature>
<comment type="subcellular location">
    <subcellularLocation>
        <location evidence="1">Membrane</location>
        <topology evidence="1">Multi-pass membrane protein</topology>
    </subcellularLocation>
</comment>
<accession>A0ABM0GS86</accession>
<keyword evidence="3 7" id="KW-0812">Transmembrane</keyword>
<organism evidence="8 9">
    <name type="scientific">Saccoglossus kowalevskii</name>
    <name type="common">Acorn worm</name>
    <dbReference type="NCBI Taxonomy" id="10224"/>
    <lineage>
        <taxon>Eukaryota</taxon>
        <taxon>Metazoa</taxon>
        <taxon>Hemichordata</taxon>
        <taxon>Enteropneusta</taxon>
        <taxon>Harrimaniidae</taxon>
        <taxon>Saccoglossus</taxon>
    </lineage>
</organism>
<dbReference type="GeneID" id="100373478"/>
<keyword evidence="8" id="KW-1185">Reference proteome</keyword>
<keyword evidence="2" id="KW-0813">Transport</keyword>
<feature type="transmembrane region" description="Helical" evidence="7">
    <location>
        <begin position="406"/>
        <end position="424"/>
    </location>
</feature>
<feature type="transmembrane region" description="Helical" evidence="7">
    <location>
        <begin position="452"/>
        <end position="471"/>
    </location>
</feature>
<dbReference type="SUPFAM" id="SSF161070">
    <property type="entry name" value="SNF-like"/>
    <property type="match status" value="1"/>
</dbReference>